<dbReference type="CDD" id="cd04485">
    <property type="entry name" value="DnaE_OBF"/>
    <property type="match status" value="1"/>
</dbReference>
<evidence type="ECO:0000259" key="15">
    <source>
        <dbReference type="SMART" id="SM00481"/>
    </source>
</evidence>
<accession>A0ABT0Y6V4</accession>
<dbReference type="HAMAP" id="MF_01902">
    <property type="entry name" value="DNApol_error_prone"/>
    <property type="match status" value="1"/>
</dbReference>
<evidence type="ECO:0000313" key="16">
    <source>
        <dbReference type="EMBL" id="MCM4081530.1"/>
    </source>
</evidence>
<evidence type="ECO:0000256" key="1">
    <source>
        <dbReference type="ARBA" id="ARBA00004496"/>
    </source>
</evidence>
<dbReference type="Pfam" id="PF07733">
    <property type="entry name" value="DNA_pol3_alpha"/>
    <property type="match status" value="1"/>
</dbReference>
<dbReference type="InterPro" id="IPR004805">
    <property type="entry name" value="DnaE2/DnaE/PolC"/>
</dbReference>
<comment type="function">
    <text evidence="13">DNA polymerase involved in damage-induced mutagenesis and translesion synthesis (TLS). It is not the major replicative DNA polymerase.</text>
</comment>
<dbReference type="SMART" id="SM00481">
    <property type="entry name" value="POLIIIAc"/>
    <property type="match status" value="1"/>
</dbReference>
<sequence>MGFHNPKMSWSELEKTLSGGGREERRLHPVVDPLAVDGDGGDSPAWSRKRQPYEAPALVRRERVTPYAELHCHTNFSFLDGASHPEELAEEAARLGLNGLAVTDHDGFYGVVRFSQAARELGLPTIFGAELSLDLSKPQNGEADPEGRHLLALAHGHEGYARLAAVLSRGQLAGGEKGKPEYGDLEDIAETLRDHVLILTGCRKGPVPSALATGGVDDAAAELDRLVALFGRPNVAVELTSHGDPYDDDRNDALFALAGSRGLEVVATNNVHYATPARRRLATALAAVRSRRSLDEIDGWLPAAGTAHLRSGDEMARRFAAYPGAVDNAAMFGEGLAFDIDLIAPRLPDFQIPEEGHTEMTWLRELTLRGARDRYGPPQAHPRAYEQIEYELRMIDELGFPGYFLVVYDIVRFCREQKIYAQGRGSAANSAVCYALRITNVDAVANNLLFERFLAPERDGPPDIDVDIESDRREEVIQYVYRKYGREHTAQVANVISYRPRSAVRDMAKAFGFSPGQQDAWSKQIDRWGSVATVDVEDIPAQVVEFANQVQDFPRHLGIHSGGMVICDRPIIEVCPVEWGRMPGRTVLQWDKDDCAVIELVKFDLLGLGMLSALRYAYEMIDSDLDISTMDLTDAEVYEMLCRADSVGVFQVESRAQMATLPRLKPRVFYDLVVEVALIRPGPIQGGSVHPFIRRKNGLEEVTYPHPLMRNALEKTLGVPLFQEQLMQLAIDVAGFDPAEADQLRRAMGSKRSVEKMEKIKRRLYEGMAGNGITGELADDLFLKLSAFANYGFPESHSMSFAYLVYASAWLKRYHPAAFCAALLNAQPMGFYSPQSLVDDARRHGVEVRRPDINRSDAKATLESTPKTRWGALKNEPPHAWGLGGPAVRQGLASIRTLGEELAERIEQERRANGPYRSMTDLSRRTGCSTTHLEALATADAFAGFGLTRREALWAAGAAAQDRPDRLPGTVTGTDAPMLPGMSAVDELVADVWATGLSPETHPAQFLRAELDRAGALPISKLGRVEAGTRIRVGGIVTHRQRPATAGGVTFVNLEDETGMLNVTCSPGLWQRYRRVARTSSALIVRGRLESAEGVLNLVADRLEALTPPVSPASRDFR</sequence>
<feature type="domain" description="Polymerase/histidinol phosphatase N-terminal" evidence="15">
    <location>
        <begin position="68"/>
        <end position="135"/>
    </location>
</feature>
<dbReference type="Proteomes" id="UP001523216">
    <property type="component" value="Unassembled WGS sequence"/>
</dbReference>
<keyword evidence="9 13" id="KW-0227">DNA damage</keyword>
<dbReference type="RefSeq" id="WP_251801305.1">
    <property type="nucleotide sequence ID" value="NZ_JAMQOL010000041.1"/>
</dbReference>
<proteinExistence type="inferred from homology"/>
<dbReference type="PANTHER" id="PTHR32294">
    <property type="entry name" value="DNA POLYMERASE III SUBUNIT ALPHA"/>
    <property type="match status" value="1"/>
</dbReference>
<dbReference type="InterPro" id="IPR003141">
    <property type="entry name" value="Pol/His_phosphatase_N"/>
</dbReference>
<dbReference type="Pfam" id="PF01336">
    <property type="entry name" value="tRNA_anti-codon"/>
    <property type="match status" value="1"/>
</dbReference>
<dbReference type="Gene3D" id="3.20.20.140">
    <property type="entry name" value="Metal-dependent hydrolases"/>
    <property type="match status" value="1"/>
</dbReference>
<dbReference type="Pfam" id="PF02811">
    <property type="entry name" value="PHP"/>
    <property type="match status" value="1"/>
</dbReference>
<keyword evidence="7 13" id="KW-0548">Nucleotidyltransferase</keyword>
<dbReference type="InterPro" id="IPR004013">
    <property type="entry name" value="PHP_dom"/>
</dbReference>
<protein>
    <recommendedName>
        <fullName evidence="4 13">Error-prone DNA polymerase</fullName>
        <ecNumber evidence="3 13">2.7.7.7</ecNumber>
    </recommendedName>
</protein>
<evidence type="ECO:0000256" key="12">
    <source>
        <dbReference type="ARBA" id="ARBA00049244"/>
    </source>
</evidence>
<feature type="region of interest" description="Disordered" evidence="14">
    <location>
        <begin position="1"/>
        <end position="49"/>
    </location>
</feature>
<dbReference type="InterPro" id="IPR040982">
    <property type="entry name" value="DNA_pol3_finger"/>
</dbReference>
<organism evidence="16 17">
    <name type="scientific">Paractinoplanes hotanensis</name>
    <dbReference type="NCBI Taxonomy" id="2906497"/>
    <lineage>
        <taxon>Bacteria</taxon>
        <taxon>Bacillati</taxon>
        <taxon>Actinomycetota</taxon>
        <taxon>Actinomycetes</taxon>
        <taxon>Micromonosporales</taxon>
        <taxon>Micromonosporaceae</taxon>
        <taxon>Paractinoplanes</taxon>
    </lineage>
</organism>
<evidence type="ECO:0000313" key="17">
    <source>
        <dbReference type="Proteomes" id="UP001523216"/>
    </source>
</evidence>
<comment type="similarity">
    <text evidence="2 13">Belongs to the DNA polymerase type-C family. DnaE2 subfamily.</text>
</comment>
<keyword evidence="17" id="KW-1185">Reference proteome</keyword>
<keyword evidence="8 13" id="KW-0235">DNA replication</keyword>
<reference evidence="16 17" key="1">
    <citation type="submission" date="2022-06" db="EMBL/GenBank/DDBJ databases">
        <title>Actinoplanes abujensis sp. nov., isolated from Nigerian arid soil.</title>
        <authorList>
            <person name="Ding P."/>
        </authorList>
    </citation>
    <scope>NUCLEOTIDE SEQUENCE [LARGE SCALE GENOMIC DNA]</scope>
    <source>
        <strain evidence="17">TRM88002</strain>
    </source>
</reference>
<evidence type="ECO:0000256" key="2">
    <source>
        <dbReference type="ARBA" id="ARBA00007391"/>
    </source>
</evidence>
<dbReference type="PANTHER" id="PTHR32294:SF4">
    <property type="entry name" value="ERROR-PRONE DNA POLYMERASE"/>
    <property type="match status" value="1"/>
</dbReference>
<dbReference type="Gene3D" id="1.10.150.870">
    <property type="match status" value="1"/>
</dbReference>
<dbReference type="InterPro" id="IPR029460">
    <property type="entry name" value="DNAPol_HHH"/>
</dbReference>
<evidence type="ECO:0000256" key="10">
    <source>
        <dbReference type="ARBA" id="ARBA00022932"/>
    </source>
</evidence>
<keyword evidence="5 13" id="KW-0963">Cytoplasm</keyword>
<dbReference type="NCBIfam" id="NF004225">
    <property type="entry name" value="PRK05672.1"/>
    <property type="match status" value="1"/>
</dbReference>
<name>A0ABT0Y6V4_9ACTN</name>
<dbReference type="EMBL" id="JAMQOL010000041">
    <property type="protein sequence ID" value="MCM4081530.1"/>
    <property type="molecule type" value="Genomic_DNA"/>
</dbReference>
<dbReference type="Pfam" id="PF14579">
    <property type="entry name" value="HHH_6"/>
    <property type="match status" value="1"/>
</dbReference>
<keyword evidence="11 13" id="KW-0234">DNA repair</keyword>
<evidence type="ECO:0000256" key="5">
    <source>
        <dbReference type="ARBA" id="ARBA00022490"/>
    </source>
</evidence>
<comment type="subcellular location">
    <subcellularLocation>
        <location evidence="1 13">Cytoplasm</location>
    </subcellularLocation>
</comment>
<dbReference type="NCBIfam" id="TIGR00594">
    <property type="entry name" value="polc"/>
    <property type="match status" value="1"/>
</dbReference>
<evidence type="ECO:0000256" key="4">
    <source>
        <dbReference type="ARBA" id="ARBA00017273"/>
    </source>
</evidence>
<dbReference type="InterPro" id="IPR011708">
    <property type="entry name" value="DNA_pol3_alpha_NTPase_dom"/>
</dbReference>
<evidence type="ECO:0000256" key="14">
    <source>
        <dbReference type="SAM" id="MobiDB-lite"/>
    </source>
</evidence>
<dbReference type="EC" id="2.7.7.7" evidence="3 13"/>
<evidence type="ECO:0000256" key="9">
    <source>
        <dbReference type="ARBA" id="ARBA00022763"/>
    </source>
</evidence>
<dbReference type="SUPFAM" id="SSF89550">
    <property type="entry name" value="PHP domain-like"/>
    <property type="match status" value="1"/>
</dbReference>
<comment type="caution">
    <text evidence="16">The sequence shown here is derived from an EMBL/GenBank/DDBJ whole genome shotgun (WGS) entry which is preliminary data.</text>
</comment>
<evidence type="ECO:0000256" key="8">
    <source>
        <dbReference type="ARBA" id="ARBA00022705"/>
    </source>
</evidence>
<dbReference type="Pfam" id="PF17657">
    <property type="entry name" value="DNA_pol3_finger"/>
    <property type="match status" value="1"/>
</dbReference>
<evidence type="ECO:0000256" key="6">
    <source>
        <dbReference type="ARBA" id="ARBA00022679"/>
    </source>
</evidence>
<evidence type="ECO:0000256" key="13">
    <source>
        <dbReference type="HAMAP-Rule" id="MF_01902"/>
    </source>
</evidence>
<comment type="catalytic activity">
    <reaction evidence="12 13">
        <text>DNA(n) + a 2'-deoxyribonucleoside 5'-triphosphate = DNA(n+1) + diphosphate</text>
        <dbReference type="Rhea" id="RHEA:22508"/>
        <dbReference type="Rhea" id="RHEA-COMP:17339"/>
        <dbReference type="Rhea" id="RHEA-COMP:17340"/>
        <dbReference type="ChEBI" id="CHEBI:33019"/>
        <dbReference type="ChEBI" id="CHEBI:61560"/>
        <dbReference type="ChEBI" id="CHEBI:173112"/>
        <dbReference type="EC" id="2.7.7.7"/>
    </reaction>
</comment>
<dbReference type="InterPro" id="IPR004365">
    <property type="entry name" value="NA-bd_OB_tRNA"/>
</dbReference>
<keyword evidence="10 13" id="KW-0239">DNA-directed DNA polymerase</keyword>
<keyword evidence="6 13" id="KW-0808">Transferase</keyword>
<dbReference type="InterPro" id="IPR023073">
    <property type="entry name" value="DnaE2"/>
</dbReference>
<gene>
    <name evidence="13" type="primary">dnaE2</name>
    <name evidence="16" type="ORF">LXN57_28535</name>
</gene>
<evidence type="ECO:0000256" key="7">
    <source>
        <dbReference type="ARBA" id="ARBA00022695"/>
    </source>
</evidence>
<evidence type="ECO:0000256" key="3">
    <source>
        <dbReference type="ARBA" id="ARBA00012417"/>
    </source>
</evidence>
<evidence type="ECO:0000256" key="11">
    <source>
        <dbReference type="ARBA" id="ARBA00023204"/>
    </source>
</evidence>
<dbReference type="InterPro" id="IPR016195">
    <property type="entry name" value="Pol/histidinol_Pase-like"/>
</dbReference>